<gene>
    <name evidence="2" type="ORF">HNQ60_002079</name>
</gene>
<dbReference type="Proteomes" id="UP000588068">
    <property type="component" value="Unassembled WGS sequence"/>
</dbReference>
<proteinExistence type="predicted"/>
<dbReference type="RefSeq" id="WP_184331322.1">
    <property type="nucleotide sequence ID" value="NZ_JACHHZ010000002.1"/>
</dbReference>
<dbReference type="EMBL" id="JACHHZ010000002">
    <property type="protein sequence ID" value="MBB6093201.1"/>
    <property type="molecule type" value="Genomic_DNA"/>
</dbReference>
<dbReference type="NCBIfam" id="TIGR01409">
    <property type="entry name" value="TAT_signal_seq"/>
    <property type="match status" value="1"/>
</dbReference>
<evidence type="ECO:0000256" key="1">
    <source>
        <dbReference type="ARBA" id="ARBA00022729"/>
    </source>
</evidence>
<evidence type="ECO:0000313" key="3">
    <source>
        <dbReference type="Proteomes" id="UP000588068"/>
    </source>
</evidence>
<dbReference type="InterPro" id="IPR019546">
    <property type="entry name" value="TAT_signal_bac_arc"/>
</dbReference>
<comment type="caution">
    <text evidence="2">The sequence shown here is derived from an EMBL/GenBank/DDBJ whole genome shotgun (WGS) entry which is preliminary data.</text>
</comment>
<organism evidence="2 3">
    <name type="scientific">Povalibacter uvarum</name>
    <dbReference type="NCBI Taxonomy" id="732238"/>
    <lineage>
        <taxon>Bacteria</taxon>
        <taxon>Pseudomonadati</taxon>
        <taxon>Pseudomonadota</taxon>
        <taxon>Gammaproteobacteria</taxon>
        <taxon>Steroidobacterales</taxon>
        <taxon>Steroidobacteraceae</taxon>
        <taxon>Povalibacter</taxon>
    </lineage>
</organism>
<evidence type="ECO:0000313" key="2">
    <source>
        <dbReference type="EMBL" id="MBB6093201.1"/>
    </source>
</evidence>
<dbReference type="AlphaFoldDB" id="A0A841HJ14"/>
<protein>
    <recommendedName>
        <fullName evidence="4">DUF1579 domain-containing protein</fullName>
    </recommendedName>
</protein>
<reference evidence="2 3" key="1">
    <citation type="submission" date="2020-08" db="EMBL/GenBank/DDBJ databases">
        <title>Genomic Encyclopedia of Type Strains, Phase IV (KMG-IV): sequencing the most valuable type-strain genomes for metagenomic binning, comparative biology and taxonomic classification.</title>
        <authorList>
            <person name="Goeker M."/>
        </authorList>
    </citation>
    <scope>NUCLEOTIDE SEQUENCE [LARGE SCALE GENOMIC DNA]</scope>
    <source>
        <strain evidence="2 3">DSM 26723</strain>
    </source>
</reference>
<dbReference type="PROSITE" id="PS51318">
    <property type="entry name" value="TAT"/>
    <property type="match status" value="1"/>
</dbReference>
<keyword evidence="3" id="KW-1185">Reference proteome</keyword>
<name>A0A841HJ14_9GAMM</name>
<sequence>MQHESPACLTRRHFITRATLAGSALAIGIPVFAGPVDHSRDWRWLVGNWDVFHRRLKDRLVGSNEWEEFGGKSALWLTLNGLGTIDDNIVELPGGTYRGVTLRAFDPATGKWSIWWIDGRDPTSIDVPVVGGFEGDHGTFLGRDVLKGRPIVMRFRWQDIHSSRPWWEQAFSTDEGATWEVNWRNYFTRTASTPTPLPSLADAPKDFDFLVGRWKVRHRKLKQRFANSGEWETCDGTFVNWPVLGGHANVGDNAMEFPSGTVRGIGFRTFDAASRQWSSWWLDGRNPSVIGSPVRGGFSNGVGTFMGEEMSQGRRVQTRVLWTHTSHSARWEQSGSVDGGVTWETNWVSDYTR</sequence>
<evidence type="ECO:0008006" key="4">
    <source>
        <dbReference type="Google" id="ProtNLM"/>
    </source>
</evidence>
<dbReference type="InterPro" id="IPR006311">
    <property type="entry name" value="TAT_signal"/>
</dbReference>
<keyword evidence="1" id="KW-0732">Signal</keyword>
<accession>A0A841HJ14</accession>